<dbReference type="KEGG" id="sct:SCAT_p0669"/>
<dbReference type="OrthoDB" id="836517at2"/>
<protein>
    <recommendedName>
        <fullName evidence="1">ER-bound oxygenase mpaB/mpaB'/Rubber oxygenase catalytic domain-containing protein</fullName>
    </recommendedName>
</protein>
<sequence>MLYRRLATDDFAVDLKIGLNLGFYRTFAVPAIARVLAGTGKMTTRPKVRAKVTGEMMYALIHHGLDAPRGQAVIDALVRLHAGLPAAEEDFVYVLAAFCVTPLRWIDQHAWRPTTRTERDAAHVFYAGLARRMGIDGMPDSYAELAAWMTRYETERFAPTPEGRLLLGSTRSVLADRFPRPVAPLAQAAFGALFDDRARRAFGMRKPGVPLRWGVAAALWARGRWMRRRRAGTFDRS</sequence>
<dbReference type="EMBL" id="CP003229">
    <property type="protein sequence ID" value="AEW99262.1"/>
    <property type="molecule type" value="Genomic_DNA"/>
</dbReference>
<dbReference type="PANTHER" id="PTHR36124:SF1">
    <property type="entry name" value="ER-BOUND OXYGENASE MPAB_MPAB'_RUBBER OXYGENASE CATALYTIC DOMAIN-CONTAINING PROTEIN"/>
    <property type="match status" value="1"/>
</dbReference>
<accession>F8JMU8</accession>
<dbReference type="AlphaFoldDB" id="F8JMU8"/>
<name>F8JMU8_STREN</name>
<organism evidence="2 3">
    <name type="scientific">Streptantibioticus cattleyicolor (strain ATCC 35852 / DSM 46488 / JCM 4925 / NBRC 14057 / NRRL 8057)</name>
    <name type="common">Streptomyces cattleya</name>
    <dbReference type="NCBI Taxonomy" id="1003195"/>
    <lineage>
        <taxon>Bacteria</taxon>
        <taxon>Bacillati</taxon>
        <taxon>Actinomycetota</taxon>
        <taxon>Actinomycetes</taxon>
        <taxon>Kitasatosporales</taxon>
        <taxon>Streptomycetaceae</taxon>
        <taxon>Streptantibioticus</taxon>
    </lineage>
</organism>
<gene>
    <name evidence="2" type="ordered locus">SCATT_p10690</name>
</gene>
<dbReference type="GO" id="GO:0016491">
    <property type="term" value="F:oxidoreductase activity"/>
    <property type="evidence" value="ECO:0007669"/>
    <property type="project" value="InterPro"/>
</dbReference>
<evidence type="ECO:0000313" key="3">
    <source>
        <dbReference type="Proteomes" id="UP000007842"/>
    </source>
</evidence>
<dbReference type="HOGENOM" id="CLU_039076_1_0_11"/>
<dbReference type="InterPro" id="IPR018713">
    <property type="entry name" value="MPAB/Lcp_cat_dom"/>
</dbReference>
<dbReference type="PATRIC" id="fig|1003195.11.peg.646"/>
<keyword evidence="2" id="KW-0614">Plasmid</keyword>
<reference evidence="3" key="1">
    <citation type="submission" date="2011-12" db="EMBL/GenBank/DDBJ databases">
        <title>Complete genome sequence of Streptomyces cattleya strain DSM 46488.</title>
        <authorList>
            <person name="Ou H.-Y."/>
            <person name="Li P."/>
            <person name="Zhao C."/>
            <person name="O'Hagan D."/>
            <person name="Deng Z."/>
        </authorList>
    </citation>
    <scope>NUCLEOTIDE SEQUENCE [LARGE SCALE GENOMIC DNA]</scope>
    <source>
        <strain evidence="3">ATCC 35852 / DSM 46488 / JCM 4925 / NBRC 14057 / NRRL 8057</strain>
        <plasmid evidence="3">Plasmid pSCATT</plasmid>
    </source>
</reference>
<accession>G8XEA7</accession>
<evidence type="ECO:0000259" key="1">
    <source>
        <dbReference type="Pfam" id="PF09995"/>
    </source>
</evidence>
<keyword evidence="3" id="KW-1185">Reference proteome</keyword>
<dbReference type="InterPro" id="IPR046366">
    <property type="entry name" value="MPAB"/>
</dbReference>
<dbReference type="KEGG" id="scy:SCATT_p10690"/>
<feature type="domain" description="ER-bound oxygenase mpaB/mpaB'/Rubber oxygenase catalytic" evidence="1">
    <location>
        <begin position="26"/>
        <end position="218"/>
    </location>
</feature>
<geneLocation type="plasmid" evidence="2 3">
    <name>pSCATT</name>
</geneLocation>
<evidence type="ECO:0000313" key="2">
    <source>
        <dbReference type="EMBL" id="AEW99262.1"/>
    </source>
</evidence>
<proteinExistence type="predicted"/>
<dbReference type="PANTHER" id="PTHR36124">
    <property type="match status" value="1"/>
</dbReference>
<dbReference type="Pfam" id="PF09995">
    <property type="entry name" value="MPAB_Lcp_cat"/>
    <property type="match status" value="1"/>
</dbReference>
<dbReference type="Proteomes" id="UP000007842">
    <property type="component" value="Plasmid pSCATT"/>
</dbReference>